<evidence type="ECO:0000313" key="13">
    <source>
        <dbReference type="EMBL" id="ADY44050.1"/>
    </source>
</evidence>
<dbReference type="InterPro" id="IPR033922">
    <property type="entry name" value="NAD_bind_Glu_DH"/>
</dbReference>
<organism evidence="13">
    <name type="scientific">Ascaris suum</name>
    <name type="common">Pig roundworm</name>
    <name type="synonym">Ascaris lumbricoides</name>
    <dbReference type="NCBI Taxonomy" id="6253"/>
    <lineage>
        <taxon>Eukaryota</taxon>
        <taxon>Metazoa</taxon>
        <taxon>Ecdysozoa</taxon>
        <taxon>Nematoda</taxon>
        <taxon>Chromadorea</taxon>
        <taxon>Rhabditida</taxon>
        <taxon>Spirurina</taxon>
        <taxon>Ascaridomorpha</taxon>
        <taxon>Ascaridoidea</taxon>
        <taxon>Ascarididae</taxon>
        <taxon>Ascaris</taxon>
    </lineage>
</organism>
<dbReference type="GO" id="GO:0005739">
    <property type="term" value="C:mitochondrion"/>
    <property type="evidence" value="ECO:0007669"/>
    <property type="project" value="UniProtKB-SubCell"/>
</dbReference>
<dbReference type="Gene3D" id="3.40.50.10860">
    <property type="entry name" value="Leucine Dehydrogenase, chain A, domain 1"/>
    <property type="match status" value="1"/>
</dbReference>
<dbReference type="InterPro" id="IPR006096">
    <property type="entry name" value="Glu/Leu/Phe/Val/Trp_DH_C"/>
</dbReference>
<comment type="catalytic activity">
    <reaction evidence="5">
        <text>L-glutamate + NAD(+) + H2O = 2-oxoglutarate + NH4(+) + NADH + H(+)</text>
        <dbReference type="Rhea" id="RHEA:15133"/>
        <dbReference type="ChEBI" id="CHEBI:15377"/>
        <dbReference type="ChEBI" id="CHEBI:15378"/>
        <dbReference type="ChEBI" id="CHEBI:16810"/>
        <dbReference type="ChEBI" id="CHEBI:28938"/>
        <dbReference type="ChEBI" id="CHEBI:29985"/>
        <dbReference type="ChEBI" id="CHEBI:57540"/>
        <dbReference type="ChEBI" id="CHEBI:57945"/>
        <dbReference type="EC" id="1.4.1.3"/>
    </reaction>
</comment>
<dbReference type="GO" id="GO:0000166">
    <property type="term" value="F:nucleotide binding"/>
    <property type="evidence" value="ECO:0007669"/>
    <property type="project" value="UniProtKB-KW"/>
</dbReference>
<evidence type="ECO:0000256" key="1">
    <source>
        <dbReference type="ARBA" id="ARBA00004173"/>
    </source>
</evidence>
<proteinExistence type="evidence at transcript level"/>
<dbReference type="Pfam" id="PF02812">
    <property type="entry name" value="ELFV_dehydrog_N"/>
    <property type="match status" value="1"/>
</dbReference>
<keyword evidence="9" id="KW-0520">NAD</keyword>
<feature type="binding site" evidence="9">
    <location>
        <position position="253"/>
    </location>
    <ligand>
        <name>NAD(+)</name>
        <dbReference type="ChEBI" id="CHEBI:57540"/>
    </ligand>
</feature>
<dbReference type="GO" id="GO:0004352">
    <property type="term" value="F:glutamate dehydrogenase (NAD+) activity"/>
    <property type="evidence" value="ECO:0007669"/>
    <property type="project" value="TreeGrafter"/>
</dbReference>
<feature type="binding site" evidence="9">
    <location>
        <position position="128"/>
    </location>
    <ligand>
        <name>substrate</name>
    </ligand>
</feature>
<dbReference type="PRINTS" id="PR00082">
    <property type="entry name" value="GLFDHDRGNASE"/>
</dbReference>
<feature type="active site" description="Proton donor" evidence="8">
    <location>
        <position position="164"/>
    </location>
</feature>
<feature type="site" description="Important for catalysis" evidence="10">
    <location>
        <position position="206"/>
    </location>
</feature>
<dbReference type="Pfam" id="PF00208">
    <property type="entry name" value="ELFV_dehydrog"/>
    <property type="match status" value="1"/>
</dbReference>
<evidence type="ECO:0000256" key="8">
    <source>
        <dbReference type="PIRSR" id="PIRSR000185-1"/>
    </source>
</evidence>
<dbReference type="FunFam" id="3.40.50.720:FF:000100">
    <property type="entry name" value="Glutamate dehydrogenase 1, mitochondrial"/>
    <property type="match status" value="1"/>
</dbReference>
<comment type="subcellular location">
    <subcellularLocation>
        <location evidence="1">Mitochondrion</location>
    </subcellularLocation>
</comment>
<dbReference type="InterPro" id="IPR006095">
    <property type="entry name" value="Glu/Leu/Phe/Val/Trp_DH"/>
</dbReference>
<feature type="binding site" evidence="9">
    <location>
        <position position="421"/>
    </location>
    <ligand>
        <name>substrate</name>
    </ligand>
</feature>
<feature type="binding site" evidence="9">
    <location>
        <position position="152"/>
    </location>
    <ligand>
        <name>substrate</name>
    </ligand>
</feature>
<evidence type="ECO:0000256" key="5">
    <source>
        <dbReference type="ARBA" id="ARBA00047867"/>
    </source>
</evidence>
<dbReference type="CDD" id="cd01076">
    <property type="entry name" value="NAD_bind_1_Glu_DH"/>
    <property type="match status" value="1"/>
</dbReference>
<comment type="similarity">
    <text evidence="2 7 11">Belongs to the Glu/Leu/Phe/Val dehydrogenases family.</text>
</comment>
<dbReference type="PANTHER" id="PTHR11606:SF13">
    <property type="entry name" value="GLUTAMATE DEHYDROGENASE 1, MITOCHONDRIAL"/>
    <property type="match status" value="1"/>
</dbReference>
<evidence type="ECO:0000256" key="10">
    <source>
        <dbReference type="PIRSR" id="PIRSR000185-3"/>
    </source>
</evidence>
<dbReference type="InterPro" id="IPR036291">
    <property type="entry name" value="NAD(P)-bd_dom_sf"/>
</dbReference>
<evidence type="ECO:0000256" key="11">
    <source>
        <dbReference type="RuleBase" id="RU004417"/>
    </source>
</evidence>
<dbReference type="AlphaFoldDB" id="F1L1P6"/>
<dbReference type="InterPro" id="IPR033524">
    <property type="entry name" value="Glu/Leu/Phe/Val_DH_AS"/>
</dbReference>
<dbReference type="EMBL" id="JI169691">
    <property type="protein sequence ID" value="ADY44050.1"/>
    <property type="molecule type" value="mRNA"/>
</dbReference>
<dbReference type="InterPro" id="IPR046346">
    <property type="entry name" value="Aminoacid_DH-like_N_sf"/>
</dbReference>
<evidence type="ECO:0000256" key="9">
    <source>
        <dbReference type="PIRSR" id="PIRSR000185-2"/>
    </source>
</evidence>
<feature type="domain" description="Glutamate/phenylalanine/leucine/valine/L-tryptophan dehydrogenase C-terminal" evidence="12">
    <location>
        <begin position="246"/>
        <end position="534"/>
    </location>
</feature>
<evidence type="ECO:0000256" key="6">
    <source>
        <dbReference type="ARBA" id="ARBA00048577"/>
    </source>
</evidence>
<name>F1L1P6_ASCSU</name>
<dbReference type="SMART" id="SM00839">
    <property type="entry name" value="ELFV_dehydrog"/>
    <property type="match status" value="1"/>
</dbReference>
<keyword evidence="4" id="KW-0496">Mitochondrion</keyword>
<evidence type="ECO:0000256" key="3">
    <source>
        <dbReference type="ARBA" id="ARBA00023002"/>
    </source>
</evidence>
<sequence>MLSTIARSTSRLAGARCVSTSQRVCNLSASTADESLPMDEQMNPSFFKMVDYYFDKGSTVIQPKLVEEIHSRSMTKKDKENLVKGIISSMKTVDKILHITFPIRRDDGRYENIEAWRAVHSEHRRPTKGGIRYSPDVCEDEVKALSALMTFKCAVTDVPFGGAKGGVKIDPKQYSENELETITRRVAAEFAKKGFLGPGVDVPAPDMGTGEREMGWMVDMYAKTVGYRQNDAAACITGKPIIAGGINGRTPATGRGVWKGLEVFMNNEEYMSKVGLSPGYKGKTFIVQGFGNVGYHAARYISRAGAKCIGVQEWDCGLYNPDGIDPVKLEEWKRANGTLKGFPDAKAFEPFKELAYQKCDILIPAACEKTIHKGNANRIQAKVIAEAANGPTTPAADKILLKRGILVVPDLFVNSGGVTVSYFEWLKNLNHVSFGRLTFKYERDNSYGLLASVEESLKRSGGKDYKMEPTGVFQKHLESASEKDIVNSGLEYTMQRSAKQVIQTAHKYNLGLDLRTAAYANAVEKVYNTYRTLGFAK</sequence>
<dbReference type="PIRSF" id="PIRSF000185">
    <property type="entry name" value="Glu_DH"/>
    <property type="match status" value="1"/>
</dbReference>
<protein>
    <recommendedName>
        <fullName evidence="7">Glutamate dehydrogenase</fullName>
    </recommendedName>
</protein>
<dbReference type="Gene3D" id="1.10.287.140">
    <property type="match status" value="1"/>
</dbReference>
<dbReference type="GO" id="GO:0006538">
    <property type="term" value="P:L-glutamate catabolic process"/>
    <property type="evidence" value="ECO:0007669"/>
    <property type="project" value="TreeGrafter"/>
</dbReference>
<dbReference type="PANTHER" id="PTHR11606">
    <property type="entry name" value="GLUTAMATE DEHYDROGENASE"/>
    <property type="match status" value="1"/>
</dbReference>
<keyword evidence="9" id="KW-0547">Nucleotide-binding</keyword>
<accession>F1L1P6</accession>
<evidence type="ECO:0000256" key="4">
    <source>
        <dbReference type="ARBA" id="ARBA00023128"/>
    </source>
</evidence>
<dbReference type="Gene3D" id="3.40.50.720">
    <property type="entry name" value="NAD(P)-binding Rossmann-like Domain"/>
    <property type="match status" value="1"/>
</dbReference>
<keyword evidence="3 7" id="KW-0560">Oxidoreductase</keyword>
<dbReference type="InterPro" id="IPR014362">
    <property type="entry name" value="Glu_DH"/>
</dbReference>
<evidence type="ECO:0000259" key="12">
    <source>
        <dbReference type="SMART" id="SM00839"/>
    </source>
</evidence>
<evidence type="ECO:0000256" key="7">
    <source>
        <dbReference type="PIRNR" id="PIRNR000185"/>
    </source>
</evidence>
<reference evidence="13" key="1">
    <citation type="journal article" date="2011" name="Genome Res.">
        <title>Deep small RNA sequencing from the nematode Ascaris reveals conservation, functional diversification, and novel developmental profiles.</title>
        <authorList>
            <person name="Wang J."/>
            <person name="Czech B."/>
            <person name="Crunk A."/>
            <person name="Wallace A."/>
            <person name="Mitreva M."/>
            <person name="Hannon G.J."/>
            <person name="Davis R.E."/>
        </authorList>
    </citation>
    <scope>NUCLEOTIDE SEQUENCE</scope>
</reference>
<dbReference type="InterPro" id="IPR006097">
    <property type="entry name" value="Glu/Leu/Phe/Val/Trp_DH_dimer"/>
</dbReference>
<dbReference type="PROSITE" id="PS00074">
    <property type="entry name" value="GLFV_DEHYDROGENASE"/>
    <property type="match status" value="1"/>
</dbReference>
<comment type="catalytic activity">
    <reaction evidence="6">
        <text>L-glutamate + NADP(+) + H2O = 2-oxoglutarate + NH4(+) + NADPH + H(+)</text>
        <dbReference type="Rhea" id="RHEA:11612"/>
        <dbReference type="ChEBI" id="CHEBI:15377"/>
        <dbReference type="ChEBI" id="CHEBI:15378"/>
        <dbReference type="ChEBI" id="CHEBI:16810"/>
        <dbReference type="ChEBI" id="CHEBI:28938"/>
        <dbReference type="ChEBI" id="CHEBI:29985"/>
        <dbReference type="ChEBI" id="CHEBI:57783"/>
        <dbReference type="ChEBI" id="CHEBI:58349"/>
        <dbReference type="EC" id="1.4.1.3"/>
    </reaction>
</comment>
<dbReference type="SUPFAM" id="SSF51735">
    <property type="entry name" value="NAD(P)-binding Rossmann-fold domains"/>
    <property type="match status" value="1"/>
</dbReference>
<feature type="binding site" evidence="9">
    <location>
        <position position="292"/>
    </location>
    <ligand>
        <name>NAD(+)</name>
        <dbReference type="ChEBI" id="CHEBI:57540"/>
    </ligand>
</feature>
<dbReference type="SUPFAM" id="SSF53223">
    <property type="entry name" value="Aminoacid dehydrogenase-like, N-terminal domain"/>
    <property type="match status" value="1"/>
</dbReference>
<evidence type="ECO:0000256" key="2">
    <source>
        <dbReference type="ARBA" id="ARBA00006382"/>
    </source>
</evidence>